<accession>A0A8K0RI76</accession>
<feature type="compositionally biased region" description="Polar residues" evidence="8">
    <location>
        <begin position="16"/>
        <end position="33"/>
    </location>
</feature>
<dbReference type="EMBL" id="JAGMVJ010000001">
    <property type="protein sequence ID" value="KAH7095492.1"/>
    <property type="molecule type" value="Genomic_DNA"/>
</dbReference>
<feature type="region of interest" description="Disordered" evidence="8">
    <location>
        <begin position="1"/>
        <end position="61"/>
    </location>
</feature>
<keyword evidence="5" id="KW-0256">Endoplasmic reticulum</keyword>
<dbReference type="InterPro" id="IPR007751">
    <property type="entry name" value="DUF676_lipase-like"/>
</dbReference>
<evidence type="ECO:0000256" key="3">
    <source>
        <dbReference type="ARBA" id="ARBA00004370"/>
    </source>
</evidence>
<gene>
    <name evidence="10" type="ORF">FB567DRAFT_31364</name>
</gene>
<evidence type="ECO:0000256" key="6">
    <source>
        <dbReference type="ARBA" id="ARBA00023128"/>
    </source>
</evidence>
<evidence type="ECO:0000256" key="1">
    <source>
        <dbReference type="ARBA" id="ARBA00004173"/>
    </source>
</evidence>
<feature type="compositionally biased region" description="Basic residues" evidence="8">
    <location>
        <begin position="1"/>
        <end position="12"/>
    </location>
</feature>
<dbReference type="PANTHER" id="PTHR48182">
    <property type="entry name" value="PROTEIN SERAC1"/>
    <property type="match status" value="1"/>
</dbReference>
<keyword evidence="11" id="KW-1185">Reference proteome</keyword>
<dbReference type="OrthoDB" id="427518at2759"/>
<evidence type="ECO:0000256" key="8">
    <source>
        <dbReference type="SAM" id="MobiDB-lite"/>
    </source>
</evidence>
<dbReference type="Pfam" id="PF05057">
    <property type="entry name" value="DUF676"/>
    <property type="match status" value="1"/>
</dbReference>
<proteinExistence type="inferred from homology"/>
<dbReference type="SUPFAM" id="SSF53474">
    <property type="entry name" value="alpha/beta-Hydrolases"/>
    <property type="match status" value="1"/>
</dbReference>
<evidence type="ECO:0000259" key="9">
    <source>
        <dbReference type="Pfam" id="PF05057"/>
    </source>
</evidence>
<sequence>MPLSKRLQKLFGKRASPSSERVQSSPYSASDTSFSKETKALRDDNKPEDAHPNQTLASHIQSDFVKRNSNRILDLKLVHQPAASNNTDVDIIFVHGLTGNAVNTWLHQRSGTYLPELLGQDIDNTRIFTFGYDADVASFWGGTSQNRLTNHAEKLLGCLAAERPDSVNEKRKILFVTHSLGGLVVKRAMQMSKSSAEAYIRNIESSTAAIAFLGTPHSGSDFAPFAKSVSRVLSLTGKRVNVNILDTLKRDSQVLLDLEDWFGHWLRRRSQDGSPIELTCFIEELELPIVGRVVEEHQAKISGYSSFGIHANHMDMTKFEGEQDPGYKLVRAQITRWVGQIQSQGTTHPANTTSSMT</sequence>
<dbReference type="Proteomes" id="UP000813461">
    <property type="component" value="Unassembled WGS sequence"/>
</dbReference>
<keyword evidence="7" id="KW-0472">Membrane</keyword>
<evidence type="ECO:0000256" key="5">
    <source>
        <dbReference type="ARBA" id="ARBA00022824"/>
    </source>
</evidence>
<comment type="subcellular location">
    <subcellularLocation>
        <location evidence="2">Endoplasmic reticulum</location>
    </subcellularLocation>
    <subcellularLocation>
        <location evidence="3">Membrane</location>
    </subcellularLocation>
    <subcellularLocation>
        <location evidence="1">Mitochondrion</location>
    </subcellularLocation>
</comment>
<dbReference type="Gene3D" id="3.40.50.1820">
    <property type="entry name" value="alpha/beta hydrolase"/>
    <property type="match status" value="1"/>
</dbReference>
<dbReference type="InterPro" id="IPR052374">
    <property type="entry name" value="SERAC1"/>
</dbReference>
<organism evidence="10 11">
    <name type="scientific">Paraphoma chrysanthemicola</name>
    <dbReference type="NCBI Taxonomy" id="798071"/>
    <lineage>
        <taxon>Eukaryota</taxon>
        <taxon>Fungi</taxon>
        <taxon>Dikarya</taxon>
        <taxon>Ascomycota</taxon>
        <taxon>Pezizomycotina</taxon>
        <taxon>Dothideomycetes</taxon>
        <taxon>Pleosporomycetidae</taxon>
        <taxon>Pleosporales</taxon>
        <taxon>Pleosporineae</taxon>
        <taxon>Phaeosphaeriaceae</taxon>
        <taxon>Paraphoma</taxon>
    </lineage>
</organism>
<dbReference type="PANTHER" id="PTHR48182:SF2">
    <property type="entry name" value="PROTEIN SERAC1"/>
    <property type="match status" value="1"/>
</dbReference>
<dbReference type="GO" id="GO:0016020">
    <property type="term" value="C:membrane"/>
    <property type="evidence" value="ECO:0007669"/>
    <property type="project" value="UniProtKB-SubCell"/>
</dbReference>
<dbReference type="GO" id="GO:0005783">
    <property type="term" value="C:endoplasmic reticulum"/>
    <property type="evidence" value="ECO:0007669"/>
    <property type="project" value="UniProtKB-SubCell"/>
</dbReference>
<dbReference type="AlphaFoldDB" id="A0A8K0RI76"/>
<feature type="compositionally biased region" description="Basic and acidic residues" evidence="8">
    <location>
        <begin position="34"/>
        <end position="51"/>
    </location>
</feature>
<evidence type="ECO:0000256" key="4">
    <source>
        <dbReference type="ARBA" id="ARBA00007920"/>
    </source>
</evidence>
<dbReference type="InterPro" id="IPR029058">
    <property type="entry name" value="AB_hydrolase_fold"/>
</dbReference>
<evidence type="ECO:0000313" key="11">
    <source>
        <dbReference type="Proteomes" id="UP000813461"/>
    </source>
</evidence>
<dbReference type="GO" id="GO:0005739">
    <property type="term" value="C:mitochondrion"/>
    <property type="evidence" value="ECO:0007669"/>
    <property type="project" value="UniProtKB-SubCell"/>
</dbReference>
<evidence type="ECO:0000313" key="10">
    <source>
        <dbReference type="EMBL" id="KAH7095492.1"/>
    </source>
</evidence>
<comment type="caution">
    <text evidence="10">The sequence shown here is derived from an EMBL/GenBank/DDBJ whole genome shotgun (WGS) entry which is preliminary data.</text>
</comment>
<evidence type="ECO:0000256" key="2">
    <source>
        <dbReference type="ARBA" id="ARBA00004240"/>
    </source>
</evidence>
<reference evidence="10" key="1">
    <citation type="journal article" date="2021" name="Nat. Commun.">
        <title>Genetic determinants of endophytism in the Arabidopsis root mycobiome.</title>
        <authorList>
            <person name="Mesny F."/>
            <person name="Miyauchi S."/>
            <person name="Thiergart T."/>
            <person name="Pickel B."/>
            <person name="Atanasova L."/>
            <person name="Karlsson M."/>
            <person name="Huettel B."/>
            <person name="Barry K.W."/>
            <person name="Haridas S."/>
            <person name="Chen C."/>
            <person name="Bauer D."/>
            <person name="Andreopoulos W."/>
            <person name="Pangilinan J."/>
            <person name="LaButti K."/>
            <person name="Riley R."/>
            <person name="Lipzen A."/>
            <person name="Clum A."/>
            <person name="Drula E."/>
            <person name="Henrissat B."/>
            <person name="Kohler A."/>
            <person name="Grigoriev I.V."/>
            <person name="Martin F.M."/>
            <person name="Hacquard S."/>
        </authorList>
    </citation>
    <scope>NUCLEOTIDE SEQUENCE</scope>
    <source>
        <strain evidence="10">MPI-SDFR-AT-0120</strain>
    </source>
</reference>
<name>A0A8K0RI76_9PLEO</name>
<comment type="similarity">
    <text evidence="4">Belongs to the putative lipase ROG1 family.</text>
</comment>
<evidence type="ECO:0000256" key="7">
    <source>
        <dbReference type="ARBA" id="ARBA00023136"/>
    </source>
</evidence>
<keyword evidence="6" id="KW-0496">Mitochondrion</keyword>
<protein>
    <recommendedName>
        <fullName evidence="9">DUF676 domain-containing protein</fullName>
    </recommendedName>
</protein>
<feature type="compositionally biased region" description="Polar residues" evidence="8">
    <location>
        <begin position="52"/>
        <end position="61"/>
    </location>
</feature>
<feature type="domain" description="DUF676" evidence="9">
    <location>
        <begin position="91"/>
        <end position="223"/>
    </location>
</feature>